<evidence type="ECO:0000259" key="2">
    <source>
        <dbReference type="PROSITE" id="PS51708"/>
    </source>
</evidence>
<dbReference type="Pfam" id="PF05235">
    <property type="entry name" value="CHAD"/>
    <property type="match status" value="1"/>
</dbReference>
<comment type="caution">
    <text evidence="3">The sequence shown here is derived from an EMBL/GenBank/DDBJ whole genome shotgun (WGS) entry which is preliminary data.</text>
</comment>
<evidence type="ECO:0000256" key="1">
    <source>
        <dbReference type="SAM" id="MobiDB-lite"/>
    </source>
</evidence>
<dbReference type="InterPro" id="IPR038186">
    <property type="entry name" value="CHAD_dom_sf"/>
</dbReference>
<evidence type="ECO:0000313" key="3">
    <source>
        <dbReference type="EMBL" id="GLK72501.1"/>
    </source>
</evidence>
<dbReference type="PANTHER" id="PTHR39339:SF1">
    <property type="entry name" value="CHAD DOMAIN-CONTAINING PROTEIN"/>
    <property type="match status" value="1"/>
</dbReference>
<evidence type="ECO:0000313" key="4">
    <source>
        <dbReference type="Proteomes" id="UP001143370"/>
    </source>
</evidence>
<dbReference type="PANTHER" id="PTHR39339">
    <property type="entry name" value="SLR1444 PROTEIN"/>
    <property type="match status" value="1"/>
</dbReference>
<name>A0A9W6J9V3_9HYPH</name>
<feature type="domain" description="CHAD" evidence="2">
    <location>
        <begin position="13"/>
        <end position="293"/>
    </location>
</feature>
<dbReference type="Proteomes" id="UP001143370">
    <property type="component" value="Unassembled WGS sequence"/>
</dbReference>
<proteinExistence type="predicted"/>
<dbReference type="Gene3D" id="1.40.20.10">
    <property type="entry name" value="CHAD domain"/>
    <property type="match status" value="1"/>
</dbReference>
<feature type="region of interest" description="Disordered" evidence="1">
    <location>
        <begin position="1"/>
        <end position="25"/>
    </location>
</feature>
<organism evidence="3 4">
    <name type="scientific">Ancylobacter dichloromethanicus</name>
    <dbReference type="NCBI Taxonomy" id="518825"/>
    <lineage>
        <taxon>Bacteria</taxon>
        <taxon>Pseudomonadati</taxon>
        <taxon>Pseudomonadota</taxon>
        <taxon>Alphaproteobacteria</taxon>
        <taxon>Hyphomicrobiales</taxon>
        <taxon>Xanthobacteraceae</taxon>
        <taxon>Ancylobacter</taxon>
    </lineage>
</organism>
<keyword evidence="4" id="KW-1185">Reference proteome</keyword>
<gene>
    <name evidence="3" type="ORF">GCM10017643_26170</name>
</gene>
<reference evidence="3" key="2">
    <citation type="submission" date="2023-01" db="EMBL/GenBank/DDBJ databases">
        <authorList>
            <person name="Sun Q."/>
            <person name="Evtushenko L."/>
        </authorList>
    </citation>
    <scope>NUCLEOTIDE SEQUENCE</scope>
    <source>
        <strain evidence="3">VKM B-2484</strain>
    </source>
</reference>
<accession>A0A9W6J9V3</accession>
<protein>
    <recommendedName>
        <fullName evidence="2">CHAD domain-containing protein</fullName>
    </recommendedName>
</protein>
<dbReference type="AlphaFoldDB" id="A0A9W6J9V3"/>
<dbReference type="SMART" id="SM00880">
    <property type="entry name" value="CHAD"/>
    <property type="match status" value="1"/>
</dbReference>
<dbReference type="EMBL" id="BSFJ01000016">
    <property type="protein sequence ID" value="GLK72501.1"/>
    <property type="molecule type" value="Genomic_DNA"/>
</dbReference>
<dbReference type="InterPro" id="IPR007899">
    <property type="entry name" value="CHAD_dom"/>
</dbReference>
<sequence>MSKHDSAGAAEAVDSLPAETPPVPERLMSGLRQAHAEASAALDLRDPVEAVHDLRKGFKRLRALLRLAALAPDRAVAHTARGLRRALAKTARQLAQARDTAAREDALDDLVAKAGLSGGARRAAARALGPAPGAGQGEGVGRHRAGLESQLTQFAEVLPRLGAAVDDKALVDALADEYARARRTGRAVDAEDEESLHELRKAVIAQRYQMELVSPLWPALGQVWVDELQRLRDKLGKHHDLAVLRALVEARPPRAGRPPLWRTELLDAIRARQAKLARSSLRLHARLFAEKPKAFRRRLSAYMSAVSERK</sequence>
<dbReference type="PROSITE" id="PS51708">
    <property type="entry name" value="CHAD"/>
    <property type="match status" value="1"/>
</dbReference>
<reference evidence="3" key="1">
    <citation type="journal article" date="2014" name="Int. J. Syst. Evol. Microbiol.">
        <title>Complete genome sequence of Corynebacterium casei LMG S-19264T (=DSM 44701T), isolated from a smear-ripened cheese.</title>
        <authorList>
            <consortium name="US DOE Joint Genome Institute (JGI-PGF)"/>
            <person name="Walter F."/>
            <person name="Albersmeier A."/>
            <person name="Kalinowski J."/>
            <person name="Ruckert C."/>
        </authorList>
    </citation>
    <scope>NUCLEOTIDE SEQUENCE</scope>
    <source>
        <strain evidence="3">VKM B-2484</strain>
    </source>
</reference>
<dbReference type="RefSeq" id="WP_213373643.1">
    <property type="nucleotide sequence ID" value="NZ_BSFJ01000016.1"/>
</dbReference>